<gene>
    <name evidence="5" type="ORF">R9Z33_14285</name>
</gene>
<accession>A0ABZ0PCC7</accession>
<dbReference type="InterPro" id="IPR039424">
    <property type="entry name" value="SBP_5"/>
</dbReference>
<dbReference type="RefSeq" id="WP_318647251.1">
    <property type="nucleotide sequence ID" value="NZ_CP137852.1"/>
</dbReference>
<dbReference type="PROSITE" id="PS51318">
    <property type="entry name" value="TAT"/>
    <property type="match status" value="1"/>
</dbReference>
<dbReference type="PANTHER" id="PTHR30290">
    <property type="entry name" value="PERIPLASMIC BINDING COMPONENT OF ABC TRANSPORTER"/>
    <property type="match status" value="1"/>
</dbReference>
<dbReference type="InterPro" id="IPR006311">
    <property type="entry name" value="TAT_signal"/>
</dbReference>
<evidence type="ECO:0000256" key="2">
    <source>
        <dbReference type="ARBA" id="ARBA00005695"/>
    </source>
</evidence>
<keyword evidence="6" id="KW-1185">Reference proteome</keyword>
<evidence type="ECO:0000259" key="4">
    <source>
        <dbReference type="Pfam" id="PF00496"/>
    </source>
</evidence>
<reference evidence="5 6" key="1">
    <citation type="submission" date="2023-11" db="EMBL/GenBank/DDBJ databases">
        <title>Arctic aerobic anoxygenic photoheterotroph Sediminicoccus rosea KRV36 adapts its photosynthesis to long days of polar summer.</title>
        <authorList>
            <person name="Tomasch J."/>
            <person name="Kopejtka K."/>
            <person name="Bily T."/>
            <person name="Gardiner A.T."/>
            <person name="Gardian Z."/>
            <person name="Shivaramu S."/>
            <person name="Koblizek M."/>
            <person name="Engelhardt F."/>
            <person name="Kaftan D."/>
        </authorList>
    </citation>
    <scope>NUCLEOTIDE SEQUENCE [LARGE SCALE GENOMIC DNA]</scope>
    <source>
        <strain evidence="5 6">R-30</strain>
    </source>
</reference>
<feature type="domain" description="Solute-binding protein family 5" evidence="4">
    <location>
        <begin position="76"/>
        <end position="448"/>
    </location>
</feature>
<sequence>MDRRSFLQAGVAATAASTGIAAPALSQGAAARTLRFVPQANLANYDPIWGTQFVVRNASMLVWDTLYGIDNTFTPRRQMVESEEVSSDGLTWTFRLREGLRWHDGEPVRAQDCIASLERWMVRDGMGQMIRALRQELVAVNDRTFRLRLSAPYPKMLLALGKNNTPIAFMMPERIARTDPFQQISEYVGSGPMRFNRSEWVPGARATWSRFDQYVPRSEAPNWLSGGKRMMVDRVEWIIQPDAATAGAALQSGEVDWWETPLNDLIPVLRRNRNIRVDVADPLGNVGCFRFNHLHAPFNNPKIRQAVAWIINQPDFMRAVVGNDDALWKQMNGFFTPDTPNYTEAGGEILSRPRDPAMARRLLQEAGYNNEPITMIVGQDIAALSAMGQVANAALRAIGMNVDYVATDWGTVGARRASREPRDRGGWNVFFTWFAGADCTNPASYLGLRASGDQAWFGWPNDPAVEAGRDKWFAATTAAEEKAACDEINRAACQSLPFVPTGFYRAYQAWRGNVSGIVAGPLPWFWGVSKS</sequence>
<evidence type="ECO:0000256" key="1">
    <source>
        <dbReference type="ARBA" id="ARBA00004418"/>
    </source>
</evidence>
<dbReference type="PANTHER" id="PTHR30290:SF38">
    <property type="entry name" value="D,D-DIPEPTIDE-BINDING PERIPLASMIC PROTEIN DDPA-RELATED"/>
    <property type="match status" value="1"/>
</dbReference>
<comment type="subcellular location">
    <subcellularLocation>
        <location evidence="1">Periplasm</location>
    </subcellularLocation>
</comment>
<keyword evidence="3" id="KW-0732">Signal</keyword>
<protein>
    <submittedName>
        <fullName evidence="5">ABC transporter substrate-binding protein</fullName>
    </submittedName>
</protein>
<dbReference type="Gene3D" id="3.40.190.10">
    <property type="entry name" value="Periplasmic binding protein-like II"/>
    <property type="match status" value="1"/>
</dbReference>
<dbReference type="Pfam" id="PF00496">
    <property type="entry name" value="SBP_bac_5"/>
    <property type="match status" value="1"/>
</dbReference>
<dbReference type="InterPro" id="IPR000914">
    <property type="entry name" value="SBP_5_dom"/>
</dbReference>
<evidence type="ECO:0000313" key="6">
    <source>
        <dbReference type="Proteomes" id="UP001305521"/>
    </source>
</evidence>
<comment type="similarity">
    <text evidence="2">Belongs to the bacterial solute-binding protein 5 family.</text>
</comment>
<dbReference type="SUPFAM" id="SSF53850">
    <property type="entry name" value="Periplasmic binding protein-like II"/>
    <property type="match status" value="1"/>
</dbReference>
<evidence type="ECO:0000313" key="5">
    <source>
        <dbReference type="EMBL" id="WPB83274.1"/>
    </source>
</evidence>
<organism evidence="5 6">
    <name type="scientific">Sediminicoccus rosea</name>
    <dbReference type="NCBI Taxonomy" id="1225128"/>
    <lineage>
        <taxon>Bacteria</taxon>
        <taxon>Pseudomonadati</taxon>
        <taxon>Pseudomonadota</taxon>
        <taxon>Alphaproteobacteria</taxon>
        <taxon>Acetobacterales</taxon>
        <taxon>Roseomonadaceae</taxon>
        <taxon>Sediminicoccus</taxon>
    </lineage>
</organism>
<dbReference type="Gene3D" id="3.10.105.10">
    <property type="entry name" value="Dipeptide-binding Protein, Domain 3"/>
    <property type="match status" value="1"/>
</dbReference>
<evidence type="ECO:0000256" key="3">
    <source>
        <dbReference type="ARBA" id="ARBA00022729"/>
    </source>
</evidence>
<proteinExistence type="inferred from homology"/>
<dbReference type="Proteomes" id="UP001305521">
    <property type="component" value="Chromosome"/>
</dbReference>
<dbReference type="EMBL" id="CP137852">
    <property type="protein sequence ID" value="WPB83274.1"/>
    <property type="molecule type" value="Genomic_DNA"/>
</dbReference>
<name>A0ABZ0PCC7_9PROT</name>
<dbReference type="CDD" id="cd08502">
    <property type="entry name" value="PBP2_NikA_DppA_OppA_like_16"/>
    <property type="match status" value="1"/>
</dbReference>